<dbReference type="STRING" id="1027249.SAMN05216179_2676"/>
<dbReference type="Proteomes" id="UP000184184">
    <property type="component" value="Unassembled WGS sequence"/>
</dbReference>
<sequence>MKPKLYVNRINGNGVFDMLIKRQLILLIAIIILTACNNQTTENLEQQTGNPTAEDILTENKNADLFVLNNVVYSNAESIEWVKEKELTIGKKVAEIQKQTSDKEELDNYAATKLSVGTEIYEPLENSNIFIVKADGKEVRYLGLVEG</sequence>
<organism evidence="1 2">
    <name type="scientific">Gracilibacillus kekensis</name>
    <dbReference type="NCBI Taxonomy" id="1027249"/>
    <lineage>
        <taxon>Bacteria</taxon>
        <taxon>Bacillati</taxon>
        <taxon>Bacillota</taxon>
        <taxon>Bacilli</taxon>
        <taxon>Bacillales</taxon>
        <taxon>Bacillaceae</taxon>
        <taxon>Gracilibacillus</taxon>
    </lineage>
</organism>
<proteinExistence type="predicted"/>
<protein>
    <submittedName>
        <fullName evidence="1">Uncharacterized protein</fullName>
    </submittedName>
</protein>
<evidence type="ECO:0000313" key="2">
    <source>
        <dbReference type="Proteomes" id="UP000184184"/>
    </source>
</evidence>
<gene>
    <name evidence="1" type="ORF">SAMN05216179_2676</name>
</gene>
<evidence type="ECO:0000313" key="1">
    <source>
        <dbReference type="EMBL" id="SHN23425.1"/>
    </source>
</evidence>
<dbReference type="AlphaFoldDB" id="A0A1M7Q0G1"/>
<keyword evidence="2" id="KW-1185">Reference proteome</keyword>
<dbReference type="EMBL" id="FRCZ01000005">
    <property type="protein sequence ID" value="SHN23425.1"/>
    <property type="molecule type" value="Genomic_DNA"/>
</dbReference>
<name>A0A1M7Q0G1_9BACI</name>
<reference evidence="1 2" key="1">
    <citation type="submission" date="2016-11" db="EMBL/GenBank/DDBJ databases">
        <authorList>
            <person name="Jaros S."/>
            <person name="Januszkiewicz K."/>
            <person name="Wedrychowicz H."/>
        </authorList>
    </citation>
    <scope>NUCLEOTIDE SEQUENCE [LARGE SCALE GENOMIC DNA]</scope>
    <source>
        <strain evidence="1 2">CGMCC 1.10681</strain>
    </source>
</reference>
<accession>A0A1M7Q0G1</accession>